<feature type="compositionally biased region" description="Low complexity" evidence="1">
    <location>
        <begin position="952"/>
        <end position="988"/>
    </location>
</feature>
<protein>
    <submittedName>
        <fullName evidence="3">Uncharacterized protein</fullName>
    </submittedName>
</protein>
<feature type="transmembrane region" description="Helical" evidence="2">
    <location>
        <begin position="486"/>
        <end position="511"/>
    </location>
</feature>
<keyword evidence="2" id="KW-1133">Transmembrane helix</keyword>
<feature type="region of interest" description="Disordered" evidence="1">
    <location>
        <begin position="604"/>
        <end position="623"/>
    </location>
</feature>
<dbReference type="OrthoDB" id="512792at2759"/>
<keyword evidence="2" id="KW-0472">Membrane</keyword>
<keyword evidence="2" id="KW-0812">Transmembrane</keyword>
<feature type="transmembrane region" description="Helical" evidence="2">
    <location>
        <begin position="784"/>
        <end position="809"/>
    </location>
</feature>
<comment type="caution">
    <text evidence="3">The sequence shown here is derived from an EMBL/GenBank/DDBJ whole genome shotgun (WGS) entry which is preliminary data.</text>
</comment>
<feature type="transmembrane region" description="Helical" evidence="2">
    <location>
        <begin position="867"/>
        <end position="886"/>
    </location>
</feature>
<evidence type="ECO:0000313" key="4">
    <source>
        <dbReference type="Proteomes" id="UP000650467"/>
    </source>
</evidence>
<gene>
    <name evidence="3" type="ORF">HXX76_012657</name>
</gene>
<feature type="compositionally biased region" description="Gly residues" evidence="1">
    <location>
        <begin position="928"/>
        <end position="939"/>
    </location>
</feature>
<feature type="region of interest" description="Disordered" evidence="1">
    <location>
        <begin position="910"/>
        <end position="1013"/>
    </location>
</feature>
<sequence length="1013" mass="108567">MPGDRSYDSSIDWASGFVAQGPGGCTWAKKGDFKPPPVCRPPRREVTREEAVRLGPKFSPILYQHPLDTSWLTDPGHWYNEARVYQVVTWRDMQTFRVPNTTGFTREEFIMGQELIATRLYHTQFNATTGENKFVVVNNTELHRLAIMDPVVDGRLTGNVYYTLFRPHDTNTFEIVPHAYVYTFHYYYPWNGCSNQALVTSVDGKRQGIEYYMCADGIHEGDLEHIKVYVCEDDLIDLLAPNSTADPAAAIRRTQYSQHGWLPDYDCDAGECNYERDPKGVRRLVAYAGLFSHANNHEPSALFVYEKIRWQRLLNMDGLYIADRFARGPVFYPTDANTRWLPFMSEMSQQQLEGEFKWAAFPGTWGGTLVAKTRRTITCFFNNFTVEGPCNDTNPAFWALDVILRPAGWSMDNITWGALPGGNTVSGPLWRRVFSFNWEMERQSPLHVESVAGGLLDKNDGLCPFEGPLAPKPGSGAFHSTDLGEFIGGVVGLVLAASVVAFAMVLPMLLVRNDEKVLRQLEEQVTAQIAALQAIAKTTDQPPAAVAAAVAATAGGGGGSSSVRPQAIAEGVAEAAADQDAAALQPPPPQVAMSVEVGRSASRKSEAAVAADPKPVTPPSPAAAMRSAPSGSYAISIQTSYLEMSHQFVMRAFHASVMHHYMLAVWVFVGLAAYICGIVLGAIGAADVATALNRLAPLDLWKVLSNAITVVFIIFGLVHLGVIIASIAIRPCTGNLLRRHCGRVCDRCGGSSRDAGDGGGSSCCGGCCAVDKVDRMRQSWAAHAVLAGLLSIEMNVTMLLFALGLITWISRIGIEESCYFALSSVFNAADFLNDICLDLSIIGLDRTVCGSDLSSLCAIWSDLSPDYLVYGALLLLIAQNMFLVLATTNYVGMRTGAAITAAMDMADRASREAERASRRLRQQQAAAAGGGTSGSGSKGAGWSKMFKRRGDGAAPAAAAAAAGSGASRGGAATPSGNPVAAVPAAAQQGKARSEGGGGSDGGGSGESGADSGR</sequence>
<dbReference type="AlphaFoldDB" id="A0A835SH64"/>
<feature type="transmembrane region" description="Helical" evidence="2">
    <location>
        <begin position="703"/>
        <end position="729"/>
    </location>
</feature>
<evidence type="ECO:0000256" key="2">
    <source>
        <dbReference type="SAM" id="Phobius"/>
    </source>
</evidence>
<evidence type="ECO:0000313" key="3">
    <source>
        <dbReference type="EMBL" id="KAG2427147.1"/>
    </source>
</evidence>
<dbReference type="EMBL" id="JAEHOC010000043">
    <property type="protein sequence ID" value="KAG2427147.1"/>
    <property type="molecule type" value="Genomic_DNA"/>
</dbReference>
<dbReference type="PANTHER" id="PTHR48174">
    <property type="entry name" value="DUF946 FAMILY PROTEIN"/>
    <property type="match status" value="1"/>
</dbReference>
<feature type="compositionally biased region" description="Gly residues" evidence="1">
    <location>
        <begin position="994"/>
        <end position="1006"/>
    </location>
</feature>
<evidence type="ECO:0000256" key="1">
    <source>
        <dbReference type="SAM" id="MobiDB-lite"/>
    </source>
</evidence>
<feature type="transmembrane region" description="Helical" evidence="2">
    <location>
        <begin position="661"/>
        <end position="683"/>
    </location>
</feature>
<reference evidence="3" key="1">
    <citation type="journal article" date="2020" name="bioRxiv">
        <title>Comparative genomics of Chlamydomonas.</title>
        <authorList>
            <person name="Craig R.J."/>
            <person name="Hasan A.R."/>
            <person name="Ness R.W."/>
            <person name="Keightley P.D."/>
        </authorList>
    </citation>
    <scope>NUCLEOTIDE SEQUENCE</scope>
    <source>
        <strain evidence="3">SAG 7.73</strain>
    </source>
</reference>
<dbReference type="Proteomes" id="UP000650467">
    <property type="component" value="Unassembled WGS sequence"/>
</dbReference>
<accession>A0A835SH64</accession>
<organism evidence="3 4">
    <name type="scientific">Chlamydomonas incerta</name>
    <dbReference type="NCBI Taxonomy" id="51695"/>
    <lineage>
        <taxon>Eukaryota</taxon>
        <taxon>Viridiplantae</taxon>
        <taxon>Chlorophyta</taxon>
        <taxon>core chlorophytes</taxon>
        <taxon>Chlorophyceae</taxon>
        <taxon>CS clade</taxon>
        <taxon>Chlamydomonadales</taxon>
        <taxon>Chlamydomonadaceae</taxon>
        <taxon>Chlamydomonas</taxon>
    </lineage>
</organism>
<proteinExistence type="predicted"/>
<keyword evidence="4" id="KW-1185">Reference proteome</keyword>
<name>A0A835SH64_CHLIN</name>
<dbReference type="PANTHER" id="PTHR48174:SF5">
    <property type="entry name" value="VACUOLAR PROTEIN SORTING-ASSOCIATED PROTEIN 62"/>
    <property type="match status" value="1"/>
</dbReference>